<evidence type="ECO:0000313" key="2">
    <source>
        <dbReference type="Proteomes" id="UP001321760"/>
    </source>
</evidence>
<dbReference type="AlphaFoldDB" id="A0AAV9GHL8"/>
<dbReference type="Proteomes" id="UP001321760">
    <property type="component" value="Unassembled WGS sequence"/>
</dbReference>
<keyword evidence="2" id="KW-1185">Reference proteome</keyword>
<reference evidence="1" key="1">
    <citation type="journal article" date="2023" name="Mol. Phylogenet. Evol.">
        <title>Genome-scale phylogeny and comparative genomics of the fungal order Sordariales.</title>
        <authorList>
            <person name="Hensen N."/>
            <person name="Bonometti L."/>
            <person name="Westerberg I."/>
            <person name="Brannstrom I.O."/>
            <person name="Guillou S."/>
            <person name="Cros-Aarteil S."/>
            <person name="Calhoun S."/>
            <person name="Haridas S."/>
            <person name="Kuo A."/>
            <person name="Mondo S."/>
            <person name="Pangilinan J."/>
            <person name="Riley R."/>
            <person name="LaButti K."/>
            <person name="Andreopoulos B."/>
            <person name="Lipzen A."/>
            <person name="Chen C."/>
            <person name="Yan M."/>
            <person name="Daum C."/>
            <person name="Ng V."/>
            <person name="Clum A."/>
            <person name="Steindorff A."/>
            <person name="Ohm R.A."/>
            <person name="Martin F."/>
            <person name="Silar P."/>
            <person name="Natvig D.O."/>
            <person name="Lalanne C."/>
            <person name="Gautier V."/>
            <person name="Ament-Velasquez S.L."/>
            <person name="Kruys A."/>
            <person name="Hutchinson M.I."/>
            <person name="Powell A.J."/>
            <person name="Barry K."/>
            <person name="Miller A.N."/>
            <person name="Grigoriev I.V."/>
            <person name="Debuchy R."/>
            <person name="Gladieux P."/>
            <person name="Hiltunen Thoren M."/>
            <person name="Johannesson H."/>
        </authorList>
    </citation>
    <scope>NUCLEOTIDE SEQUENCE</scope>
    <source>
        <strain evidence="1">PSN243</strain>
    </source>
</reference>
<reference evidence="1" key="2">
    <citation type="submission" date="2023-05" db="EMBL/GenBank/DDBJ databases">
        <authorList>
            <consortium name="Lawrence Berkeley National Laboratory"/>
            <person name="Steindorff A."/>
            <person name="Hensen N."/>
            <person name="Bonometti L."/>
            <person name="Westerberg I."/>
            <person name="Brannstrom I.O."/>
            <person name="Guillou S."/>
            <person name="Cros-Aarteil S."/>
            <person name="Calhoun S."/>
            <person name="Haridas S."/>
            <person name="Kuo A."/>
            <person name="Mondo S."/>
            <person name="Pangilinan J."/>
            <person name="Riley R."/>
            <person name="Labutti K."/>
            <person name="Andreopoulos B."/>
            <person name="Lipzen A."/>
            <person name="Chen C."/>
            <person name="Yanf M."/>
            <person name="Daum C."/>
            <person name="Ng V."/>
            <person name="Clum A."/>
            <person name="Ohm R."/>
            <person name="Martin F."/>
            <person name="Silar P."/>
            <person name="Natvig D."/>
            <person name="Lalanne C."/>
            <person name="Gautier V."/>
            <person name="Ament-Velasquez S.L."/>
            <person name="Kruys A."/>
            <person name="Hutchinson M.I."/>
            <person name="Powell A.J."/>
            <person name="Barry K."/>
            <person name="Miller A.N."/>
            <person name="Grigoriev I.V."/>
            <person name="Debuchy R."/>
            <person name="Gladieux P."/>
            <person name="Thoren M.H."/>
            <person name="Johannesson H."/>
        </authorList>
    </citation>
    <scope>NUCLEOTIDE SEQUENCE</scope>
    <source>
        <strain evidence="1">PSN243</strain>
    </source>
</reference>
<protein>
    <submittedName>
        <fullName evidence="1">Uncharacterized protein</fullName>
    </submittedName>
</protein>
<accession>A0AAV9GHL8</accession>
<comment type="caution">
    <text evidence="1">The sequence shown here is derived from an EMBL/GenBank/DDBJ whole genome shotgun (WGS) entry which is preliminary data.</text>
</comment>
<evidence type="ECO:0000313" key="1">
    <source>
        <dbReference type="EMBL" id="KAK4447970.1"/>
    </source>
</evidence>
<gene>
    <name evidence="1" type="ORF">QBC34DRAFT_408610</name>
</gene>
<dbReference type="EMBL" id="MU865946">
    <property type="protein sequence ID" value="KAK4447970.1"/>
    <property type="molecule type" value="Genomic_DNA"/>
</dbReference>
<sequence>MQTPRLNEKAIMKAGLVKMQIYRDDFIKDPACNLLGDPPNLRFVTEAPQAKPQLQHPVQPQPQYPSGNIGPFQPGMGAIWPGMGFGQPQLPMQPQQPQPQGMFAPFGVEQPQPQPVMGFGQPQPPMQPQQPQQQGMFDPFGFGQPQPQPSPSPQFPMFGYNTGAGNANVPLAQPQPQSQRQALFLHPDIQENLNNGELLLQQPVFPLPIAGVPYDEQQENHADVMEFEDEAPHLPPAQPFGEEDPLRRGVVSDRLALQGLCESLGH</sequence>
<organism evidence="1 2">
    <name type="scientific">Podospora aff. communis PSN243</name>
    <dbReference type="NCBI Taxonomy" id="3040156"/>
    <lineage>
        <taxon>Eukaryota</taxon>
        <taxon>Fungi</taxon>
        <taxon>Dikarya</taxon>
        <taxon>Ascomycota</taxon>
        <taxon>Pezizomycotina</taxon>
        <taxon>Sordariomycetes</taxon>
        <taxon>Sordariomycetidae</taxon>
        <taxon>Sordariales</taxon>
        <taxon>Podosporaceae</taxon>
        <taxon>Podospora</taxon>
    </lineage>
</organism>
<name>A0AAV9GHL8_9PEZI</name>
<proteinExistence type="predicted"/>